<name>A0A2R6A975_9ARCH</name>
<dbReference type="Proteomes" id="UP000240322">
    <property type="component" value="Unassembled WGS sequence"/>
</dbReference>
<accession>A0A2R6A975</accession>
<organism evidence="1 2">
    <name type="scientific">Candidatus Marsarchaeota G2 archaeon OSP_D</name>
    <dbReference type="NCBI Taxonomy" id="1978157"/>
    <lineage>
        <taxon>Archaea</taxon>
        <taxon>Candidatus Marsarchaeota</taxon>
        <taxon>Candidatus Marsarchaeota group 2</taxon>
    </lineage>
</organism>
<sequence>MVHEAGGEGEGAEGWPPVWVAERDAAEADEGYTQRLADTLKTHKERVKYILSRYPSSRNSDTYLTWLYLRLFHGIKLPWLTWEQLMAINFESIRRARQLIQAEGLYPPTNQVAAKRRRKQAAMRRLLAQGEF</sequence>
<gene>
    <name evidence="1" type="ORF">B9Q03_13750</name>
</gene>
<evidence type="ECO:0000313" key="1">
    <source>
        <dbReference type="EMBL" id="PSN82972.1"/>
    </source>
</evidence>
<protein>
    <submittedName>
        <fullName evidence="1">Uncharacterized protein</fullName>
    </submittedName>
</protein>
<dbReference type="AlphaFoldDB" id="A0A2R6A975"/>
<evidence type="ECO:0000313" key="2">
    <source>
        <dbReference type="Proteomes" id="UP000240322"/>
    </source>
</evidence>
<dbReference type="EMBL" id="NEXE01000330">
    <property type="protein sequence ID" value="PSN82972.1"/>
    <property type="molecule type" value="Genomic_DNA"/>
</dbReference>
<proteinExistence type="predicted"/>
<comment type="caution">
    <text evidence="1">The sequence shown here is derived from an EMBL/GenBank/DDBJ whole genome shotgun (WGS) entry which is preliminary data.</text>
</comment>
<reference evidence="1 2" key="1">
    <citation type="submission" date="2017-04" db="EMBL/GenBank/DDBJ databases">
        <title>Novel microbial lineages endemic to geothermal iron-oxide mats fill important gaps in the evolutionary history of Archaea.</title>
        <authorList>
            <person name="Jay Z.J."/>
            <person name="Beam J.P."/>
            <person name="Dlakic M."/>
            <person name="Rusch D.B."/>
            <person name="Kozubal M.A."/>
            <person name="Inskeep W.P."/>
        </authorList>
    </citation>
    <scope>NUCLEOTIDE SEQUENCE [LARGE SCALE GENOMIC DNA]</scope>
    <source>
        <strain evidence="1">OSP_D</strain>
    </source>
</reference>